<feature type="compositionally biased region" description="Basic and acidic residues" evidence="1">
    <location>
        <begin position="180"/>
        <end position="189"/>
    </location>
</feature>
<keyword evidence="3" id="KW-1185">Reference proteome</keyword>
<feature type="compositionally biased region" description="Basic and acidic residues" evidence="1">
    <location>
        <begin position="145"/>
        <end position="162"/>
    </location>
</feature>
<protein>
    <submittedName>
        <fullName evidence="2">Uncharacterized protein</fullName>
    </submittedName>
</protein>
<feature type="region of interest" description="Disordered" evidence="1">
    <location>
        <begin position="97"/>
        <end position="191"/>
    </location>
</feature>
<dbReference type="EMBL" id="CADCXU010017159">
    <property type="protein sequence ID" value="CAB0006054.1"/>
    <property type="molecule type" value="Genomic_DNA"/>
</dbReference>
<reference evidence="2 3" key="1">
    <citation type="submission" date="2020-02" db="EMBL/GenBank/DDBJ databases">
        <authorList>
            <person name="Ferguson B K."/>
        </authorList>
    </citation>
    <scope>NUCLEOTIDE SEQUENCE [LARGE SCALE GENOMIC DNA]</scope>
</reference>
<gene>
    <name evidence="2" type="ORF">NTEN_LOCUS11531</name>
</gene>
<accession>A0A6H5GPR1</accession>
<feature type="region of interest" description="Disordered" evidence="1">
    <location>
        <begin position="230"/>
        <end position="265"/>
    </location>
</feature>
<organism evidence="2 3">
    <name type="scientific">Nesidiocoris tenuis</name>
    <dbReference type="NCBI Taxonomy" id="355587"/>
    <lineage>
        <taxon>Eukaryota</taxon>
        <taxon>Metazoa</taxon>
        <taxon>Ecdysozoa</taxon>
        <taxon>Arthropoda</taxon>
        <taxon>Hexapoda</taxon>
        <taxon>Insecta</taxon>
        <taxon>Pterygota</taxon>
        <taxon>Neoptera</taxon>
        <taxon>Paraneoptera</taxon>
        <taxon>Hemiptera</taxon>
        <taxon>Heteroptera</taxon>
        <taxon>Panheteroptera</taxon>
        <taxon>Cimicomorpha</taxon>
        <taxon>Miridae</taxon>
        <taxon>Dicyphina</taxon>
        <taxon>Nesidiocoris</taxon>
    </lineage>
</organism>
<proteinExistence type="predicted"/>
<name>A0A6H5GPR1_9HEMI</name>
<evidence type="ECO:0000256" key="1">
    <source>
        <dbReference type="SAM" id="MobiDB-lite"/>
    </source>
</evidence>
<dbReference type="OrthoDB" id="6648090at2759"/>
<dbReference type="AlphaFoldDB" id="A0A6H5GPR1"/>
<evidence type="ECO:0000313" key="3">
    <source>
        <dbReference type="Proteomes" id="UP000479000"/>
    </source>
</evidence>
<evidence type="ECO:0000313" key="2">
    <source>
        <dbReference type="EMBL" id="CAB0006054.1"/>
    </source>
</evidence>
<sequence length="365" mass="42133">MKNINILRILHLHARILKLVVNLIMNLSWTYRVLKRFAASVISTNNSMVTGLYNLDHGHAVLQFLSSEKWQPPFKPSQMVYSEFPEDRGRSMNLFSRRKDAPSRQRISHPQKPPHIPKDGIGFGNRLTLDYDDPPSRGHSSGTDYVDHPSDQYTDKDYDQRLRGNQNYLDYDDGASSSHEGAEKQKDYSLENSAEYVDQYNNRFNDDYKDKKSKEDENVEPNFTLEDFELDPEVMNPPPPLSTRPLKKAKGTGPSEDGAGGKHDEVHEPTIAERPERPQINHQGYQPHEPVQHHQIEVMKPPPLGQAQTWGRIINNKFVSSPYDTGNREVQYPKRILVPQLPHNQVEHHPLQQYHYSKNRGLRGY</sequence>
<dbReference type="Proteomes" id="UP000479000">
    <property type="component" value="Unassembled WGS sequence"/>
</dbReference>